<keyword evidence="4 9" id="KW-0488">Methylation</keyword>
<organism evidence="11 12">
    <name type="scientific">Candidatus Photodesmus katoptron Akat1</name>
    <dbReference type="NCBI Taxonomy" id="1236703"/>
    <lineage>
        <taxon>Bacteria</taxon>
        <taxon>Pseudomonadati</taxon>
        <taxon>Pseudomonadota</taxon>
        <taxon>Gammaproteobacteria</taxon>
        <taxon>Vibrionales</taxon>
        <taxon>Vibrionaceae</taxon>
        <taxon>Candidatus Photodesmus</taxon>
    </lineage>
</organism>
<dbReference type="PANTHER" id="PTHR38779:SF2">
    <property type="entry name" value="TYPE II SECRETION SYSTEM PROTEIN I-RELATED"/>
    <property type="match status" value="1"/>
</dbReference>
<dbReference type="GO" id="GO:0015628">
    <property type="term" value="P:protein secretion by the type II secretion system"/>
    <property type="evidence" value="ECO:0007669"/>
    <property type="project" value="UniProtKB-UniRule"/>
</dbReference>
<evidence type="ECO:0000256" key="1">
    <source>
        <dbReference type="ARBA" id="ARBA00004377"/>
    </source>
</evidence>
<name>S3DZY7_9GAMM</name>
<evidence type="ECO:0000256" key="5">
    <source>
        <dbReference type="ARBA" id="ARBA00022519"/>
    </source>
</evidence>
<dbReference type="InterPro" id="IPR045584">
    <property type="entry name" value="Pilin-like"/>
</dbReference>
<dbReference type="NCBIfam" id="TIGR01707">
    <property type="entry name" value="gspI"/>
    <property type="match status" value="1"/>
</dbReference>
<keyword evidence="6 9" id="KW-0812">Transmembrane</keyword>
<accession>S3DZY7</accession>
<comment type="subcellular location">
    <subcellularLocation>
        <location evidence="1 9">Cell inner membrane</location>
        <topology evidence="1 9">Single-pass membrane protein</topology>
    </subcellularLocation>
</comment>
<comment type="function">
    <text evidence="9">Component of the type II secretion system required for the energy-dependent secretion of extracellular factors such as proteases and toxins from the periplasm.</text>
</comment>
<dbReference type="SUPFAM" id="SSF54523">
    <property type="entry name" value="Pili subunits"/>
    <property type="match status" value="1"/>
</dbReference>
<dbReference type="NCBIfam" id="TIGR02532">
    <property type="entry name" value="IV_pilin_GFxxxE"/>
    <property type="match status" value="1"/>
</dbReference>
<dbReference type="GO" id="GO:0005886">
    <property type="term" value="C:plasma membrane"/>
    <property type="evidence" value="ECO:0007669"/>
    <property type="project" value="UniProtKB-SubCell"/>
</dbReference>
<evidence type="ECO:0000256" key="2">
    <source>
        <dbReference type="ARBA" id="ARBA00008358"/>
    </source>
</evidence>
<comment type="subunit">
    <text evidence="9">Type II secretion is composed of four main components: the outer membrane complex, the inner membrane complex, the cytoplasmic secretion ATPase and the periplasm-spanning pseudopilus.</text>
</comment>
<dbReference type="InterPro" id="IPR010052">
    <property type="entry name" value="T2SS_protein-GspI"/>
</dbReference>
<comment type="caution">
    <text evidence="11">The sequence shown here is derived from an EMBL/GenBank/DDBJ whole genome shotgun (WGS) entry which is preliminary data.</text>
</comment>
<dbReference type="GO" id="GO:0015627">
    <property type="term" value="C:type II protein secretion system complex"/>
    <property type="evidence" value="ECO:0007669"/>
    <property type="project" value="UniProtKB-UniRule"/>
</dbReference>
<evidence type="ECO:0000256" key="3">
    <source>
        <dbReference type="ARBA" id="ARBA00022475"/>
    </source>
</evidence>
<dbReference type="Gene3D" id="3.30.1300.30">
    <property type="entry name" value="GSPII I/J protein-like"/>
    <property type="match status" value="1"/>
</dbReference>
<dbReference type="Pfam" id="PF07963">
    <property type="entry name" value="N_methyl"/>
    <property type="match status" value="1"/>
</dbReference>
<keyword evidence="5 9" id="KW-0997">Cell inner membrane</keyword>
<dbReference type="Proteomes" id="UP000053688">
    <property type="component" value="Unassembled WGS sequence"/>
</dbReference>
<dbReference type="STRING" id="28176.CF66_6014"/>
<comment type="PTM">
    <text evidence="9">Cleaved by prepilin peptidase.</text>
</comment>
<dbReference type="EMBL" id="AMSD01000002">
    <property type="protein sequence ID" value="EPE37531.1"/>
    <property type="molecule type" value="Genomic_DNA"/>
</dbReference>
<evidence type="ECO:0000256" key="9">
    <source>
        <dbReference type="RuleBase" id="RU368030"/>
    </source>
</evidence>
<keyword evidence="7 9" id="KW-1133">Transmembrane helix</keyword>
<dbReference type="InterPro" id="IPR012902">
    <property type="entry name" value="N_methyl_site"/>
</dbReference>
<proteinExistence type="inferred from homology"/>
<feature type="transmembrane region" description="Helical" evidence="9">
    <location>
        <begin position="12"/>
        <end position="30"/>
    </location>
</feature>
<feature type="domain" description="Type II secretion system protein GspI C-terminal" evidence="10">
    <location>
        <begin position="40"/>
        <end position="115"/>
    </location>
</feature>
<evidence type="ECO:0000313" key="12">
    <source>
        <dbReference type="Proteomes" id="UP000053688"/>
    </source>
</evidence>
<evidence type="ECO:0000256" key="4">
    <source>
        <dbReference type="ARBA" id="ARBA00022481"/>
    </source>
</evidence>
<evidence type="ECO:0000256" key="7">
    <source>
        <dbReference type="ARBA" id="ARBA00022989"/>
    </source>
</evidence>
<dbReference type="PANTHER" id="PTHR38779">
    <property type="entry name" value="TYPE II SECRETION SYSTEM PROTEIN I-RELATED"/>
    <property type="match status" value="1"/>
</dbReference>
<comment type="similarity">
    <text evidence="2 9">Belongs to the GSP I family.</text>
</comment>
<gene>
    <name evidence="11" type="primary">gspI</name>
    <name evidence="11" type="ORF">O1U_0836</name>
</gene>
<evidence type="ECO:0000313" key="11">
    <source>
        <dbReference type="EMBL" id="EPE37531.1"/>
    </source>
</evidence>
<dbReference type="InterPro" id="IPR003413">
    <property type="entry name" value="T2SS_GspI_C"/>
</dbReference>
<keyword evidence="12" id="KW-1185">Reference proteome</keyword>
<keyword evidence="8 9" id="KW-0472">Membrane</keyword>
<keyword evidence="3" id="KW-1003">Cell membrane</keyword>
<evidence type="ECO:0000259" key="10">
    <source>
        <dbReference type="Pfam" id="PF02501"/>
    </source>
</evidence>
<dbReference type="Pfam" id="PF02501">
    <property type="entry name" value="T2SSI"/>
    <property type="match status" value="1"/>
</dbReference>
<protein>
    <recommendedName>
        <fullName evidence="9">Type II secretion system protein I</fullName>
        <shortName evidence="9">T2SS minor pseudopilin I</shortName>
    </recommendedName>
</protein>
<dbReference type="RefSeq" id="WP_016504162.1">
    <property type="nucleotide sequence ID" value="NZ_AMSD01000002.1"/>
</dbReference>
<sequence length="124" mass="14126">MTNYRGMTFIEVLIALTIFSSTSIAVLQLVNHHINTMNYLEEKTFAVIIINNKIAQVMLHPTSLIKVQGIETIAGQIWHWKIEPIQTSNNLLQAFEVSVSKNNFSSTILTMRSYVANQNFQDQI</sequence>
<evidence type="ECO:0000256" key="6">
    <source>
        <dbReference type="ARBA" id="ARBA00022692"/>
    </source>
</evidence>
<evidence type="ECO:0000256" key="8">
    <source>
        <dbReference type="ARBA" id="ARBA00023136"/>
    </source>
</evidence>
<dbReference type="eggNOG" id="COG2165">
    <property type="taxonomic scope" value="Bacteria"/>
</dbReference>
<reference evidence="11 12" key="1">
    <citation type="journal article" date="2014" name="Environ. Microbiol.">
        <title>Genomic signatures of obligate host dependence in the luminous bacterial symbiont of a vertebrate.</title>
        <authorList>
            <person name="Hendry T.A."/>
            <person name="de Wet J.R."/>
            <person name="Dunlap P.V."/>
        </authorList>
    </citation>
    <scope>NUCLEOTIDE SEQUENCE [LARGE SCALE GENOMIC DNA]</scope>
    <source>
        <strain evidence="11 12">Akat1</strain>
    </source>
</reference>
<dbReference type="AlphaFoldDB" id="S3DZY7"/>